<sequence length="57" mass="6816">MISFVQSLDLDDEDASYTIGQMMAHLWWTFDRQEYEKVGSLLWRRGGIDQRRGRHRG</sequence>
<reference evidence="1" key="1">
    <citation type="submission" date="2021-01" db="UniProtKB">
        <authorList>
            <consortium name="EnsemblPlants"/>
        </authorList>
    </citation>
    <scope>IDENTIFICATION</scope>
</reference>
<keyword evidence="2" id="KW-1185">Reference proteome</keyword>
<dbReference type="EnsemblPlants" id="Kaladp0008s0426.1.v1.1">
    <property type="protein sequence ID" value="Kaladp0008s0426.1.v1.1.CDS.1"/>
    <property type="gene ID" value="Kaladp0008s0426.v1.1"/>
</dbReference>
<dbReference type="Proteomes" id="UP000594263">
    <property type="component" value="Unplaced"/>
</dbReference>
<proteinExistence type="predicted"/>
<dbReference type="Gramene" id="Kaladp0008s0426.1.v1.1">
    <property type="protein sequence ID" value="Kaladp0008s0426.1.v1.1.CDS.1"/>
    <property type="gene ID" value="Kaladp0008s0426.v1.1"/>
</dbReference>
<organism evidence="1 2">
    <name type="scientific">Kalanchoe fedtschenkoi</name>
    <name type="common">Lavender scallops</name>
    <name type="synonym">South American air plant</name>
    <dbReference type="NCBI Taxonomy" id="63787"/>
    <lineage>
        <taxon>Eukaryota</taxon>
        <taxon>Viridiplantae</taxon>
        <taxon>Streptophyta</taxon>
        <taxon>Embryophyta</taxon>
        <taxon>Tracheophyta</taxon>
        <taxon>Spermatophyta</taxon>
        <taxon>Magnoliopsida</taxon>
        <taxon>eudicotyledons</taxon>
        <taxon>Gunneridae</taxon>
        <taxon>Pentapetalae</taxon>
        <taxon>Saxifragales</taxon>
        <taxon>Crassulaceae</taxon>
        <taxon>Kalanchoe</taxon>
    </lineage>
</organism>
<dbReference type="AlphaFoldDB" id="A0A7N0RCU7"/>
<evidence type="ECO:0000313" key="1">
    <source>
        <dbReference type="EnsemblPlants" id="Kaladp0008s0426.1.v1.1.CDS.1"/>
    </source>
</evidence>
<name>A0A7N0RCU7_KALFE</name>
<evidence type="ECO:0000313" key="2">
    <source>
        <dbReference type="Proteomes" id="UP000594263"/>
    </source>
</evidence>
<protein>
    <submittedName>
        <fullName evidence="1">Uncharacterized protein</fullName>
    </submittedName>
</protein>
<accession>A0A7N0RCU7</accession>